<organism evidence="3 4">
    <name type="scientific">Paenibacillus zeisoli</name>
    <dbReference type="NCBI Taxonomy" id="2496267"/>
    <lineage>
        <taxon>Bacteria</taxon>
        <taxon>Bacillati</taxon>
        <taxon>Bacillota</taxon>
        <taxon>Bacilli</taxon>
        <taxon>Bacillales</taxon>
        <taxon>Paenibacillaceae</taxon>
        <taxon>Paenibacillus</taxon>
    </lineage>
</organism>
<feature type="chain" id="PRO_5018635555" evidence="1">
    <location>
        <begin position="28"/>
        <end position="342"/>
    </location>
</feature>
<dbReference type="PANTHER" id="PTHR31528">
    <property type="entry name" value="4-AMINO-5-HYDROXYMETHYL-2-METHYLPYRIMIDINE PHOSPHATE SYNTHASE THI11-RELATED"/>
    <property type="match status" value="1"/>
</dbReference>
<dbReference type="CDD" id="cd13651">
    <property type="entry name" value="PBP2_ThiY"/>
    <property type="match status" value="1"/>
</dbReference>
<evidence type="ECO:0000256" key="1">
    <source>
        <dbReference type="SAM" id="SignalP"/>
    </source>
</evidence>
<feature type="signal peptide" evidence="1">
    <location>
        <begin position="1"/>
        <end position="27"/>
    </location>
</feature>
<dbReference type="AlphaFoldDB" id="A0A3S1DB80"/>
<name>A0A3S1DB80_9BACL</name>
<keyword evidence="1" id="KW-0732">Signal</keyword>
<dbReference type="Proteomes" id="UP000272464">
    <property type="component" value="Unassembled WGS sequence"/>
</dbReference>
<protein>
    <submittedName>
        <fullName evidence="3">ABC transporter substrate-binding protein</fullName>
    </submittedName>
</protein>
<dbReference type="Gene3D" id="3.40.190.10">
    <property type="entry name" value="Periplasmic binding protein-like II"/>
    <property type="match status" value="2"/>
</dbReference>
<dbReference type="SUPFAM" id="SSF53850">
    <property type="entry name" value="Periplasmic binding protein-like II"/>
    <property type="match status" value="1"/>
</dbReference>
<feature type="domain" description="SsuA/THI5-like" evidence="2">
    <location>
        <begin position="55"/>
        <end position="269"/>
    </location>
</feature>
<dbReference type="InterPro" id="IPR015168">
    <property type="entry name" value="SsuA/THI5"/>
</dbReference>
<dbReference type="PANTHER" id="PTHR31528:SF3">
    <property type="entry name" value="THIAMINE BIOSYNTHESIS PROTEIN HI_0357-RELATED"/>
    <property type="match status" value="1"/>
</dbReference>
<dbReference type="Pfam" id="PF09084">
    <property type="entry name" value="NMT1"/>
    <property type="match status" value="1"/>
</dbReference>
<evidence type="ECO:0000313" key="3">
    <source>
        <dbReference type="EMBL" id="RUT33532.1"/>
    </source>
</evidence>
<dbReference type="GO" id="GO:0009228">
    <property type="term" value="P:thiamine biosynthetic process"/>
    <property type="evidence" value="ECO:0007669"/>
    <property type="project" value="InterPro"/>
</dbReference>
<comment type="caution">
    <text evidence="3">The sequence shown here is derived from an EMBL/GenBank/DDBJ whole genome shotgun (WGS) entry which is preliminary data.</text>
</comment>
<evidence type="ECO:0000313" key="4">
    <source>
        <dbReference type="Proteomes" id="UP000272464"/>
    </source>
</evidence>
<gene>
    <name evidence="3" type="ORF">EJP77_07760</name>
</gene>
<dbReference type="OrthoDB" id="9815602at2"/>
<sequence>MSKSIKFSLLLLSLMWVLGGCSSNSGAGQQEANSSASPKAKPLQKLSIMLDWYPNAVHSFLYAAKEKGYFAAEGLDVDIQMPADTNDALKLTAAGKIDLALSYQPQVLMARGEQIPVQSIGAVVRHPLNHLMVAADSGITRPKDLAGRTVGFSSIPLYEAMVKTMVKQDGGDPDSVKLVDVGFDLIPALSTGQVNGLIGGFINHEQLLLQKEGHPVTSIDPTKYGVPDYYELVLVASESGLSNKQDELRRFMKAAAEGQRYVSEHPQDALNILMKHEDSTSPLDADIESKSLDILLPLMDAGDKTFGYQDPDSWTRVEKWLTDNGLLKPQSGVKAQDAFVNL</sequence>
<dbReference type="PROSITE" id="PS51257">
    <property type="entry name" value="PROKAR_LIPOPROTEIN"/>
    <property type="match status" value="1"/>
</dbReference>
<accession>A0A3S1DB80</accession>
<dbReference type="EMBL" id="RZNX01000002">
    <property type="protein sequence ID" value="RUT33532.1"/>
    <property type="molecule type" value="Genomic_DNA"/>
</dbReference>
<evidence type="ECO:0000259" key="2">
    <source>
        <dbReference type="Pfam" id="PF09084"/>
    </source>
</evidence>
<keyword evidence="4" id="KW-1185">Reference proteome</keyword>
<proteinExistence type="predicted"/>
<dbReference type="RefSeq" id="WP_127198646.1">
    <property type="nucleotide sequence ID" value="NZ_RZNX01000002.1"/>
</dbReference>
<reference evidence="3 4" key="1">
    <citation type="submission" date="2018-12" db="EMBL/GenBank/DDBJ databases">
        <authorList>
            <person name="Sun L."/>
            <person name="Chen Z."/>
        </authorList>
    </citation>
    <scope>NUCLEOTIDE SEQUENCE [LARGE SCALE GENOMIC DNA]</scope>
    <source>
        <strain evidence="3 4">3-5-3</strain>
    </source>
</reference>
<dbReference type="InterPro" id="IPR027939">
    <property type="entry name" value="NMT1/THI5"/>
</dbReference>